<dbReference type="EMBL" id="JAGIZQ010000005">
    <property type="protein sequence ID" value="KAH6628832.1"/>
    <property type="molecule type" value="Genomic_DNA"/>
</dbReference>
<name>A0ACB7P8D1_9PEZI</name>
<proteinExistence type="predicted"/>
<comment type="caution">
    <text evidence="1">The sequence shown here is derived from an EMBL/GenBank/DDBJ whole genome shotgun (WGS) entry which is preliminary data.</text>
</comment>
<protein>
    <submittedName>
        <fullName evidence="1">Alpha/Beta hydrolase protein</fullName>
    </submittedName>
</protein>
<evidence type="ECO:0000313" key="1">
    <source>
        <dbReference type="EMBL" id="KAH6628832.1"/>
    </source>
</evidence>
<keyword evidence="2" id="KW-1185">Reference proteome</keyword>
<dbReference type="Proteomes" id="UP000724584">
    <property type="component" value="Unassembled WGS sequence"/>
</dbReference>
<gene>
    <name evidence="1" type="ORF">F5144DRAFT_655492</name>
</gene>
<sequence>MLGRLPMHHECVSVSISPSPHHHYATDTYLGFLLESPQPTNTHRTTSQLLIPFTLLIMHWASASGLITALVVQAALAAPNKVPKPACLPVVDLGYELHQALKYNETTDVYKFSNIRYAQAPVGDLRWRGPKAPKTDRSAPKNGDGVRTCPQGVPDWQSRAFIPTGRFTGGLPWNLTNWVDAINASTPFDQAIFNGNVTEDCLFLDLHVPGKVLSKAIKNKKGSRDVPVLVFIHGAGYTFSSKIGHPTPGFQPDGLLRAAHEANGKGMIFISLNYRLGALGFLAGPEVRADGNQNAGLLDQRFALEWIQNNVHLFGGNPDKVTVMGESAGGGSIMLHMLAYQHQGKKAPFAQAILQSPATLLSAAAPPSAYSDFLSLLNVTTLAEARQLPSSALVLANQEQSRTAPANTYIHIPVQDPATAPIEPLQAFRKGGAFAKSPINLLAAHNSREGAFFFDPTAHTEADLLRWVKSSFGRLSTAEIANLAAVVYPAVYDGSQGYVDLYSRMMKVWGDALFDCNFLYANEAFGGRSFAYEFGSPGLHTQDLKYTFNDPSTPVFSPVMQQTLQKALATFVVHGTPVFKGQGKGKDAWPKWGDDQMLVNITATGAKVAVNDVNKERCQWWAESRLGVFRL</sequence>
<accession>A0ACB7P8D1</accession>
<evidence type="ECO:0000313" key="2">
    <source>
        <dbReference type="Proteomes" id="UP000724584"/>
    </source>
</evidence>
<keyword evidence="1" id="KW-0378">Hydrolase</keyword>
<organism evidence="1 2">
    <name type="scientific">Chaetomium tenue</name>
    <dbReference type="NCBI Taxonomy" id="1854479"/>
    <lineage>
        <taxon>Eukaryota</taxon>
        <taxon>Fungi</taxon>
        <taxon>Dikarya</taxon>
        <taxon>Ascomycota</taxon>
        <taxon>Pezizomycotina</taxon>
        <taxon>Sordariomycetes</taxon>
        <taxon>Sordariomycetidae</taxon>
        <taxon>Sordariales</taxon>
        <taxon>Chaetomiaceae</taxon>
        <taxon>Chaetomium</taxon>
    </lineage>
</organism>
<reference evidence="1 2" key="1">
    <citation type="journal article" date="2021" name="Nat. Commun.">
        <title>Genetic determinants of endophytism in the Arabidopsis root mycobiome.</title>
        <authorList>
            <person name="Mesny F."/>
            <person name="Miyauchi S."/>
            <person name="Thiergart T."/>
            <person name="Pickel B."/>
            <person name="Atanasova L."/>
            <person name="Karlsson M."/>
            <person name="Huettel B."/>
            <person name="Barry K.W."/>
            <person name="Haridas S."/>
            <person name="Chen C."/>
            <person name="Bauer D."/>
            <person name="Andreopoulos W."/>
            <person name="Pangilinan J."/>
            <person name="LaButti K."/>
            <person name="Riley R."/>
            <person name="Lipzen A."/>
            <person name="Clum A."/>
            <person name="Drula E."/>
            <person name="Henrissat B."/>
            <person name="Kohler A."/>
            <person name="Grigoriev I.V."/>
            <person name="Martin F.M."/>
            <person name="Hacquard S."/>
        </authorList>
    </citation>
    <scope>NUCLEOTIDE SEQUENCE [LARGE SCALE GENOMIC DNA]</scope>
    <source>
        <strain evidence="1 2">MPI-SDFR-AT-0079</strain>
    </source>
</reference>